<evidence type="ECO:0008006" key="3">
    <source>
        <dbReference type="Google" id="ProtNLM"/>
    </source>
</evidence>
<name>A0A8G1EET5_9RHOB</name>
<dbReference type="EMBL" id="CP069370">
    <property type="protein sequence ID" value="QYZ71713.1"/>
    <property type="molecule type" value="Genomic_DNA"/>
</dbReference>
<dbReference type="RefSeq" id="WP_220664309.1">
    <property type="nucleotide sequence ID" value="NZ_CP069370.1"/>
</dbReference>
<accession>A0A8G1EET5</accession>
<proteinExistence type="predicted"/>
<dbReference type="AlphaFoldDB" id="A0A8G1EET5"/>
<protein>
    <recommendedName>
        <fullName evidence="3">DUF4258 domain-containing protein</fullName>
    </recommendedName>
</protein>
<evidence type="ECO:0000313" key="2">
    <source>
        <dbReference type="Proteomes" id="UP000826300"/>
    </source>
</evidence>
<dbReference type="KEGG" id="nsm:JO391_09585"/>
<dbReference type="Proteomes" id="UP000826300">
    <property type="component" value="Chromosome"/>
</dbReference>
<organism evidence="1 2">
    <name type="scientific">Neotabrizicola shimadae</name>
    <dbReference type="NCBI Taxonomy" id="2807096"/>
    <lineage>
        <taxon>Bacteria</taxon>
        <taxon>Pseudomonadati</taxon>
        <taxon>Pseudomonadota</taxon>
        <taxon>Alphaproteobacteria</taxon>
        <taxon>Rhodobacterales</taxon>
        <taxon>Paracoccaceae</taxon>
        <taxon>Neotabrizicola</taxon>
    </lineage>
</organism>
<reference evidence="1" key="1">
    <citation type="submission" date="2021-02" db="EMBL/GenBank/DDBJ databases">
        <title>Rhodobacter shimadae sp. nov., an aerobic anoxygenic phototrophic bacterium isolated from a hot spring.</title>
        <authorList>
            <person name="Muramatsu S."/>
            <person name="Haruta S."/>
            <person name="Hirose S."/>
            <person name="Hanada S."/>
        </authorList>
    </citation>
    <scope>NUCLEOTIDE SEQUENCE</scope>
    <source>
        <strain evidence="1">N10</strain>
    </source>
</reference>
<gene>
    <name evidence="1" type="ORF">JO391_09585</name>
</gene>
<evidence type="ECO:0000313" key="1">
    <source>
        <dbReference type="EMBL" id="QYZ71713.1"/>
    </source>
</evidence>
<sequence>MRDLVLTGNAENRLRQRGYRGTDIDLLLQAATRIADDAFFLSDKDVTREIEQRRREIQQLERLRGTRVVVDGHKVVTLDHAGRKSARSDRARRWEDA</sequence>
<keyword evidence="2" id="KW-1185">Reference proteome</keyword>